<comment type="caution">
    <text evidence="2">The sequence shown here is derived from an EMBL/GenBank/DDBJ whole genome shotgun (WGS) entry which is preliminary data.</text>
</comment>
<keyword evidence="1" id="KW-0812">Transmembrane</keyword>
<keyword evidence="1" id="KW-0472">Membrane</keyword>
<sequence length="112" mass="12449">ETKKSDSGGYFFVSQLHHVYVGLLVYTLLMTGMFLSRASNYIPAGISIVALIYAVVSYRAFMNDFEWESLPWEEIAPDAEGNDYVPEDSGETYVQPELAKDLAEVLSGGRAE</sequence>
<gene>
    <name evidence="2" type="primary">RSN1</name>
    <name evidence="2" type="ORF">SPIL2461_LOCUS20954</name>
</gene>
<dbReference type="Proteomes" id="UP000649617">
    <property type="component" value="Unassembled WGS sequence"/>
</dbReference>
<reference evidence="2" key="1">
    <citation type="submission" date="2021-02" db="EMBL/GenBank/DDBJ databases">
        <authorList>
            <person name="Dougan E. K."/>
            <person name="Rhodes N."/>
            <person name="Thang M."/>
            <person name="Chan C."/>
        </authorList>
    </citation>
    <scope>NUCLEOTIDE SEQUENCE</scope>
</reference>
<keyword evidence="1" id="KW-1133">Transmembrane helix</keyword>
<evidence type="ECO:0000313" key="2">
    <source>
        <dbReference type="EMBL" id="CAE7730506.1"/>
    </source>
</evidence>
<feature type="non-terminal residue" evidence="2">
    <location>
        <position position="1"/>
    </location>
</feature>
<dbReference type="EMBL" id="CAJNIZ010045809">
    <property type="protein sequence ID" value="CAE7730506.1"/>
    <property type="molecule type" value="Genomic_DNA"/>
</dbReference>
<keyword evidence="3" id="KW-1185">Reference proteome</keyword>
<evidence type="ECO:0000256" key="1">
    <source>
        <dbReference type="SAM" id="Phobius"/>
    </source>
</evidence>
<dbReference type="AlphaFoldDB" id="A0A812XFL0"/>
<organism evidence="2 3">
    <name type="scientific">Symbiodinium pilosum</name>
    <name type="common">Dinoflagellate</name>
    <dbReference type="NCBI Taxonomy" id="2952"/>
    <lineage>
        <taxon>Eukaryota</taxon>
        <taxon>Sar</taxon>
        <taxon>Alveolata</taxon>
        <taxon>Dinophyceae</taxon>
        <taxon>Suessiales</taxon>
        <taxon>Symbiodiniaceae</taxon>
        <taxon>Symbiodinium</taxon>
    </lineage>
</organism>
<feature type="transmembrane region" description="Helical" evidence="1">
    <location>
        <begin position="41"/>
        <end position="61"/>
    </location>
</feature>
<feature type="transmembrane region" description="Helical" evidence="1">
    <location>
        <begin position="12"/>
        <end position="35"/>
    </location>
</feature>
<accession>A0A812XFL0</accession>
<proteinExistence type="predicted"/>
<name>A0A812XFL0_SYMPI</name>
<evidence type="ECO:0000313" key="3">
    <source>
        <dbReference type="Proteomes" id="UP000649617"/>
    </source>
</evidence>
<dbReference type="OrthoDB" id="1076608at2759"/>
<protein>
    <submittedName>
        <fullName evidence="2">RSN1 protein</fullName>
    </submittedName>
</protein>